<gene>
    <name evidence="1" type="ORF">PECAL_3P22700</name>
</gene>
<comment type="caution">
    <text evidence="1">The sequence shown here is derived from an EMBL/GenBank/DDBJ whole genome shotgun (WGS) entry which is preliminary data.</text>
</comment>
<evidence type="ECO:0000313" key="1">
    <source>
        <dbReference type="EMBL" id="CAH0372286.1"/>
    </source>
</evidence>
<evidence type="ECO:0000313" key="2">
    <source>
        <dbReference type="Proteomes" id="UP000789595"/>
    </source>
</evidence>
<organism evidence="1 2">
    <name type="scientific">Pelagomonas calceolata</name>
    <dbReference type="NCBI Taxonomy" id="35677"/>
    <lineage>
        <taxon>Eukaryota</taxon>
        <taxon>Sar</taxon>
        <taxon>Stramenopiles</taxon>
        <taxon>Ochrophyta</taxon>
        <taxon>Pelagophyceae</taxon>
        <taxon>Pelagomonadales</taxon>
        <taxon>Pelagomonadaceae</taxon>
        <taxon>Pelagomonas</taxon>
    </lineage>
</organism>
<keyword evidence="2" id="KW-1185">Reference proteome</keyword>
<name>A0A8J2SQ94_9STRA</name>
<sequence length="37" mass="4384">MKELLLSDQATFCQGAWTREQFVLIRQASTSNNRFRH</sequence>
<dbReference type="EMBL" id="CAKKNE010000003">
    <property type="protein sequence ID" value="CAH0372286.1"/>
    <property type="molecule type" value="Genomic_DNA"/>
</dbReference>
<proteinExistence type="predicted"/>
<protein>
    <submittedName>
        <fullName evidence="1">Uncharacterized protein</fullName>
    </submittedName>
</protein>
<dbReference type="Proteomes" id="UP000789595">
    <property type="component" value="Unassembled WGS sequence"/>
</dbReference>
<reference evidence="1" key="1">
    <citation type="submission" date="2021-11" db="EMBL/GenBank/DDBJ databases">
        <authorList>
            <consortium name="Genoscope - CEA"/>
            <person name="William W."/>
        </authorList>
    </citation>
    <scope>NUCLEOTIDE SEQUENCE</scope>
</reference>
<accession>A0A8J2SQ94</accession>
<dbReference type="AlphaFoldDB" id="A0A8J2SQ94"/>